<proteinExistence type="inferred from homology"/>
<name>A0A6G0NW72_9STRA</name>
<feature type="domain" description="Fibronectin type-III" evidence="3">
    <location>
        <begin position="369"/>
        <end position="465"/>
    </location>
</feature>
<dbReference type="AlphaFoldDB" id="A0A6G0NW72"/>
<evidence type="ECO:0000313" key="5">
    <source>
        <dbReference type="Proteomes" id="UP000476176"/>
    </source>
</evidence>
<dbReference type="Proteomes" id="UP000476176">
    <property type="component" value="Unassembled WGS sequence"/>
</dbReference>
<dbReference type="Pfam" id="PF00041">
    <property type="entry name" value="fn3"/>
    <property type="match status" value="1"/>
</dbReference>
<sequence length="788" mass="86274">MRTRQDLSSIAASDALRSRRYRCAIPYTMLLIMTLAVLSTARTILASAPPNIMNSIALQWNFDDGRNGWGQSTSLEMGVEVDAGDGRLRGVILNSGDPTLAFVDSPELHVYIGADERDYLVFRMKYLGRCDLAMVSLERSPSEPTAWPDADPRVMNEPIRIPFKLHSNALEQDDLYFIPIWKHVTGVIRRVRFHPCVSRNTFSGQSFLLDWVAFTKAPVVTKVRGCIDKYFDDNDIPGSGRNDDTVAHLNCTETERWTNGFHHSSKAVCSPMKLPRASTYNCVREGGELISISGKHFGTADAVVTIDGVECLDVVHIVPEEELQCRLPPAAPKWLANPTYPSIVRVYNGRLLELYDKVPLLTYAAPVGAPPTPIISNVAAHALDVNWKAPADVWTSMTVTGYRVAWKQCTDATFSPEPAIVVGNVTSTTLIELKSSTSYQVKVTPLTENQWRWSIEWKDIDLYGRRPVLPNVVFGNDSPVSSCAKTLAQDFVFPQFSARLLTNLSALPNAIALRTTPTLGPTGEVGDQGHFGLIVNGDTHVENCNASVSCCDGFDVTAPIGSSAAVAGCSGTFPSEAGAAWYPRQMNVREGFSTNFSFRAANPSTELALGSGGMALGYGGLQNALAVEFDTWFNPELLDVYENHISVHVSGNGGVVQPNHTYSLGSTSNLPDLTEDTHTVRIVYKPNLDERMLFDEAFTASTLAGNFFSSGAWRSGIGLLAIYLDDMNSPALTVPLRIENTLELFHGRAWVGFTGATGANAWQTLDILSWDFHSLRHNIVSTPQLLVT</sequence>
<organism evidence="4 5">
    <name type="scientific">Phytophthora fragariae</name>
    <dbReference type="NCBI Taxonomy" id="53985"/>
    <lineage>
        <taxon>Eukaryota</taxon>
        <taxon>Sar</taxon>
        <taxon>Stramenopiles</taxon>
        <taxon>Oomycota</taxon>
        <taxon>Peronosporomycetes</taxon>
        <taxon>Peronosporales</taxon>
        <taxon>Peronosporaceae</taxon>
        <taxon>Phytophthora</taxon>
    </lineage>
</organism>
<dbReference type="PROSITE" id="PS50853">
    <property type="entry name" value="FN3"/>
    <property type="match status" value="1"/>
</dbReference>
<keyword evidence="2" id="KW-0812">Transmembrane</keyword>
<evidence type="ECO:0000256" key="1">
    <source>
        <dbReference type="ARBA" id="ARBA00007606"/>
    </source>
</evidence>
<dbReference type="CDD" id="cd00603">
    <property type="entry name" value="IPT_PCSR"/>
    <property type="match status" value="1"/>
</dbReference>
<comment type="similarity">
    <text evidence="1">Belongs to the leguminous lectin family.</text>
</comment>
<protein>
    <recommendedName>
        <fullName evidence="3">Fibronectin type-III domain-containing protein</fullName>
    </recommendedName>
</protein>
<dbReference type="InterPro" id="IPR050258">
    <property type="entry name" value="Leguminous_Lectin"/>
</dbReference>
<comment type="caution">
    <text evidence="4">The sequence shown here is derived from an EMBL/GenBank/DDBJ whole genome shotgun (WGS) entry which is preliminary data.</text>
</comment>
<dbReference type="SMART" id="SM00060">
    <property type="entry name" value="FN3"/>
    <property type="match status" value="1"/>
</dbReference>
<dbReference type="SUPFAM" id="SSF49265">
    <property type="entry name" value="Fibronectin type III"/>
    <property type="match status" value="1"/>
</dbReference>
<evidence type="ECO:0000256" key="2">
    <source>
        <dbReference type="SAM" id="Phobius"/>
    </source>
</evidence>
<accession>A0A6G0NW72</accession>
<gene>
    <name evidence="4" type="ORF">PF004_g12119</name>
</gene>
<dbReference type="CDD" id="cd01951">
    <property type="entry name" value="lectin_L-type"/>
    <property type="match status" value="1"/>
</dbReference>
<dbReference type="InterPro" id="IPR014756">
    <property type="entry name" value="Ig_E-set"/>
</dbReference>
<dbReference type="SUPFAM" id="SSF81296">
    <property type="entry name" value="E set domains"/>
    <property type="match status" value="1"/>
</dbReference>
<keyword evidence="2" id="KW-0472">Membrane</keyword>
<dbReference type="Pfam" id="PF01833">
    <property type="entry name" value="TIG"/>
    <property type="match status" value="1"/>
</dbReference>
<dbReference type="InterPro" id="IPR003961">
    <property type="entry name" value="FN3_dom"/>
</dbReference>
<dbReference type="PANTHER" id="PTHR32401">
    <property type="entry name" value="CONCANAVALIN A-LIKE LECTIN FAMILY PROTEIN"/>
    <property type="match status" value="1"/>
</dbReference>
<dbReference type="InterPro" id="IPR013320">
    <property type="entry name" value="ConA-like_dom_sf"/>
</dbReference>
<dbReference type="InterPro" id="IPR036116">
    <property type="entry name" value="FN3_sf"/>
</dbReference>
<dbReference type="PANTHER" id="PTHR32401:SF48">
    <property type="entry name" value="LEGUME LECTIN DOMAIN-CONTAINING PROTEIN"/>
    <property type="match status" value="1"/>
</dbReference>
<dbReference type="InterPro" id="IPR056573">
    <property type="entry name" value="Lectin_L-type_dom"/>
</dbReference>
<dbReference type="CDD" id="cd00063">
    <property type="entry name" value="FN3"/>
    <property type="match status" value="1"/>
</dbReference>
<dbReference type="Gene3D" id="2.60.120.200">
    <property type="match status" value="1"/>
</dbReference>
<feature type="transmembrane region" description="Helical" evidence="2">
    <location>
        <begin position="21"/>
        <end position="45"/>
    </location>
</feature>
<dbReference type="InterPro" id="IPR019825">
    <property type="entry name" value="Lectin_legB_Mn/Ca_BS"/>
</dbReference>
<dbReference type="SUPFAM" id="SSF49899">
    <property type="entry name" value="Concanavalin A-like lectins/glucanases"/>
    <property type="match status" value="1"/>
</dbReference>
<dbReference type="Gene3D" id="2.60.40.10">
    <property type="entry name" value="Immunoglobulins"/>
    <property type="match status" value="2"/>
</dbReference>
<keyword evidence="2" id="KW-1133">Transmembrane helix</keyword>
<dbReference type="PROSITE" id="PS00307">
    <property type="entry name" value="LECTIN_LEGUME_BETA"/>
    <property type="match status" value="1"/>
</dbReference>
<dbReference type="InterPro" id="IPR002909">
    <property type="entry name" value="IPT_dom"/>
</dbReference>
<evidence type="ECO:0000259" key="3">
    <source>
        <dbReference type="PROSITE" id="PS50853"/>
    </source>
</evidence>
<reference evidence="4 5" key="1">
    <citation type="submission" date="2018-09" db="EMBL/GenBank/DDBJ databases">
        <title>Genomic investigation of the strawberry pathogen Phytophthora fragariae indicates pathogenicity is determined by transcriptional variation in three key races.</title>
        <authorList>
            <person name="Adams T.M."/>
            <person name="Armitage A.D."/>
            <person name="Sobczyk M.K."/>
            <person name="Bates H.J."/>
            <person name="Dunwell J.M."/>
            <person name="Nellist C.F."/>
            <person name="Harrison R.J."/>
        </authorList>
    </citation>
    <scope>NUCLEOTIDE SEQUENCE [LARGE SCALE GENOMIC DNA]</scope>
    <source>
        <strain evidence="4 5">BC-23</strain>
    </source>
</reference>
<dbReference type="InterPro" id="IPR013783">
    <property type="entry name" value="Ig-like_fold"/>
</dbReference>
<dbReference type="EMBL" id="QXGC01000683">
    <property type="protein sequence ID" value="KAE9224731.1"/>
    <property type="molecule type" value="Genomic_DNA"/>
</dbReference>
<evidence type="ECO:0000313" key="4">
    <source>
        <dbReference type="EMBL" id="KAE9224731.1"/>
    </source>
</evidence>